<proteinExistence type="predicted"/>
<name>A0ABV8V6H8_9GAMM</name>
<dbReference type="Proteomes" id="UP001595840">
    <property type="component" value="Unassembled WGS sequence"/>
</dbReference>
<dbReference type="EMBL" id="JBHSCX010000020">
    <property type="protein sequence ID" value="MFC4363515.1"/>
    <property type="molecule type" value="Genomic_DNA"/>
</dbReference>
<dbReference type="RefSeq" id="WP_290261389.1">
    <property type="nucleotide sequence ID" value="NZ_JAUFQG010000004.1"/>
</dbReference>
<accession>A0ABV8V6H8</accession>
<comment type="caution">
    <text evidence="1">The sequence shown here is derived from an EMBL/GenBank/DDBJ whole genome shotgun (WGS) entry which is preliminary data.</text>
</comment>
<reference evidence="2" key="1">
    <citation type="journal article" date="2019" name="Int. J. Syst. Evol. Microbiol.">
        <title>The Global Catalogue of Microorganisms (GCM) 10K type strain sequencing project: providing services to taxonomists for standard genome sequencing and annotation.</title>
        <authorList>
            <consortium name="The Broad Institute Genomics Platform"/>
            <consortium name="The Broad Institute Genome Sequencing Center for Infectious Disease"/>
            <person name="Wu L."/>
            <person name="Ma J."/>
        </authorList>
    </citation>
    <scope>NUCLEOTIDE SEQUENCE [LARGE SCALE GENOMIC DNA]</scope>
    <source>
        <strain evidence="2">CECT 8570</strain>
    </source>
</reference>
<organism evidence="1 2">
    <name type="scientific">Simiduia curdlanivorans</name>
    <dbReference type="NCBI Taxonomy" id="1492769"/>
    <lineage>
        <taxon>Bacteria</taxon>
        <taxon>Pseudomonadati</taxon>
        <taxon>Pseudomonadota</taxon>
        <taxon>Gammaproteobacteria</taxon>
        <taxon>Cellvibrionales</taxon>
        <taxon>Cellvibrionaceae</taxon>
        <taxon>Simiduia</taxon>
    </lineage>
</organism>
<gene>
    <name evidence="1" type="ORF">ACFOX3_14465</name>
</gene>
<sequence>MFSKNSEFTPVMLENRLGQPVEAEILLHGDASTDLVVIRSKDSVAARRLSKNIEYFARQLLVLCESNSERLHLVEWREFEDRECLWRWRFNWVGSCPLEAKAIAISKAGHHKYINGLLSSLTAAAA</sequence>
<protein>
    <submittedName>
        <fullName evidence="1">Uncharacterized protein</fullName>
    </submittedName>
</protein>
<evidence type="ECO:0000313" key="1">
    <source>
        <dbReference type="EMBL" id="MFC4363515.1"/>
    </source>
</evidence>
<evidence type="ECO:0000313" key="2">
    <source>
        <dbReference type="Proteomes" id="UP001595840"/>
    </source>
</evidence>
<keyword evidence="2" id="KW-1185">Reference proteome</keyword>